<keyword evidence="2" id="KW-0238">DNA-binding</keyword>
<keyword evidence="1" id="KW-0805">Transcription regulation</keyword>
<dbReference type="PATRIC" id="fig|34073.19.peg.5462"/>
<dbReference type="GO" id="GO:0003700">
    <property type="term" value="F:DNA-binding transcription factor activity"/>
    <property type="evidence" value="ECO:0007669"/>
    <property type="project" value="InterPro"/>
</dbReference>
<evidence type="ECO:0000256" key="3">
    <source>
        <dbReference type="ARBA" id="ARBA00023163"/>
    </source>
</evidence>
<organism evidence="5 6">
    <name type="scientific">Variovorax paradoxus</name>
    <dbReference type="NCBI Taxonomy" id="34073"/>
    <lineage>
        <taxon>Bacteria</taxon>
        <taxon>Pseudomonadati</taxon>
        <taxon>Pseudomonadota</taxon>
        <taxon>Betaproteobacteria</taxon>
        <taxon>Burkholderiales</taxon>
        <taxon>Comamonadaceae</taxon>
        <taxon>Variovorax</taxon>
    </lineage>
</organism>
<dbReference type="InterPro" id="IPR009057">
    <property type="entry name" value="Homeodomain-like_sf"/>
</dbReference>
<keyword evidence="6" id="KW-1185">Reference proteome</keyword>
<protein>
    <submittedName>
        <fullName evidence="5">Melibiose operon regulatory protein</fullName>
    </submittedName>
</protein>
<dbReference type="Proteomes" id="UP000035170">
    <property type="component" value="Unassembled WGS sequence"/>
</dbReference>
<sequence length="291" mass="32211">MELLASSYWRDRELAGLQFTANRFVQREIRAHRHGGYTLSVSDTELHVQTSTGVTVVPPGALLRIGPQVWHSIKARGTPWREDAMYCSVAVARCVNPVPEADDDGPGPEPAPVSVFACEPWGREFAQCHRLLHEIAGTGREDAGVAARALVRRLLAQWIPLQAGKTAESGEADDRLRRSYGLIATGFQQRLTLDDLAEAVNWHPIHLHRRFKDAWGFTPHELLVGHRIEYARDLMAGGARVTYAAHAAGFSDQSHLHKTFMSTYAVAPSEYRRLSALDALQPPAARNGIVD</sequence>
<dbReference type="PROSITE" id="PS01124">
    <property type="entry name" value="HTH_ARAC_FAMILY_2"/>
    <property type="match status" value="1"/>
</dbReference>
<dbReference type="SMART" id="SM00342">
    <property type="entry name" value="HTH_ARAC"/>
    <property type="match status" value="1"/>
</dbReference>
<dbReference type="EMBL" id="JZWI01000033">
    <property type="protein sequence ID" value="KLN53505.1"/>
    <property type="molecule type" value="Genomic_DNA"/>
</dbReference>
<dbReference type="SUPFAM" id="SSF46689">
    <property type="entry name" value="Homeodomain-like"/>
    <property type="match status" value="2"/>
</dbReference>
<evidence type="ECO:0000256" key="2">
    <source>
        <dbReference type="ARBA" id="ARBA00023125"/>
    </source>
</evidence>
<evidence type="ECO:0000256" key="1">
    <source>
        <dbReference type="ARBA" id="ARBA00023015"/>
    </source>
</evidence>
<evidence type="ECO:0000259" key="4">
    <source>
        <dbReference type="PROSITE" id="PS01124"/>
    </source>
</evidence>
<dbReference type="AlphaFoldDB" id="A0A0H2M916"/>
<evidence type="ECO:0000313" key="6">
    <source>
        <dbReference type="Proteomes" id="UP000035170"/>
    </source>
</evidence>
<dbReference type="Gene3D" id="1.10.10.60">
    <property type="entry name" value="Homeodomain-like"/>
    <property type="match status" value="1"/>
</dbReference>
<dbReference type="GO" id="GO:0043565">
    <property type="term" value="F:sequence-specific DNA binding"/>
    <property type="evidence" value="ECO:0007669"/>
    <property type="project" value="InterPro"/>
</dbReference>
<dbReference type="InterPro" id="IPR018060">
    <property type="entry name" value="HTH_AraC"/>
</dbReference>
<name>A0A0H2M916_VARPD</name>
<dbReference type="RefSeq" id="WP_047786676.1">
    <property type="nucleotide sequence ID" value="NZ_JZWI01000033.1"/>
</dbReference>
<gene>
    <name evidence="5" type="primary">melR</name>
    <name evidence="5" type="ORF">VPARA_53440</name>
</gene>
<dbReference type="InterPro" id="IPR050204">
    <property type="entry name" value="AraC_XylS_family_regulators"/>
</dbReference>
<evidence type="ECO:0000313" key="5">
    <source>
        <dbReference type="EMBL" id="KLN53505.1"/>
    </source>
</evidence>
<dbReference type="Pfam" id="PF12833">
    <property type="entry name" value="HTH_18"/>
    <property type="match status" value="1"/>
</dbReference>
<reference evidence="5 6" key="1">
    <citation type="submission" date="2015-03" db="EMBL/GenBank/DDBJ databases">
        <title>Genome sequence of Variovorax paradoxus TBEA6.</title>
        <authorList>
            <person name="Poehlein A."/>
            <person name="Schuldes J."/>
            <person name="Wuebbeler J.H."/>
            <person name="Hiessl S."/>
            <person name="Steinbuechel A."/>
            <person name="Daniel R."/>
        </authorList>
    </citation>
    <scope>NUCLEOTIDE SEQUENCE [LARGE SCALE GENOMIC DNA]</scope>
    <source>
        <strain evidence="5 6">TBEA6</strain>
    </source>
</reference>
<feature type="domain" description="HTH araC/xylS-type" evidence="4">
    <location>
        <begin position="177"/>
        <end position="274"/>
    </location>
</feature>
<comment type="caution">
    <text evidence="5">The sequence shown here is derived from an EMBL/GenBank/DDBJ whole genome shotgun (WGS) entry which is preliminary data.</text>
</comment>
<proteinExistence type="predicted"/>
<accession>A0A0H2M916</accession>
<dbReference type="PANTHER" id="PTHR46796">
    <property type="entry name" value="HTH-TYPE TRANSCRIPTIONAL ACTIVATOR RHAS-RELATED"/>
    <property type="match status" value="1"/>
</dbReference>
<keyword evidence="3" id="KW-0804">Transcription</keyword>